<evidence type="ECO:0000313" key="2">
    <source>
        <dbReference type="Proteomes" id="UP001055286"/>
    </source>
</evidence>
<dbReference type="EMBL" id="BPQJ01000058">
    <property type="protein sequence ID" value="GJD66236.1"/>
    <property type="molecule type" value="Genomic_DNA"/>
</dbReference>
<dbReference type="AlphaFoldDB" id="A0AA37M8M0"/>
<dbReference type="Proteomes" id="UP001055286">
    <property type="component" value="Unassembled WGS sequence"/>
</dbReference>
<proteinExistence type="predicted"/>
<protein>
    <submittedName>
        <fullName evidence="1">Uncharacterized protein</fullName>
    </submittedName>
</protein>
<name>A0AA37M8M0_9HYPH</name>
<evidence type="ECO:0000313" key="1">
    <source>
        <dbReference type="EMBL" id="GJD66236.1"/>
    </source>
</evidence>
<sequence>MSQIKIVRAARLSKVGRYPQTFEAVIATVGPEVIGVLSSKDLATLADRIWDSWRESKRIAAREALGEGGVWSEREDRFIPFVGRDKPPIPQSEWVFRPIV</sequence>
<reference evidence="1" key="1">
    <citation type="journal article" date="2016" name="Front. Microbiol.">
        <title>Genome Sequence of the Piezophilic, Mesophilic Sulfate-Reducing Bacterium Desulfovibrio indicus J2T.</title>
        <authorList>
            <person name="Cao J."/>
            <person name="Maignien L."/>
            <person name="Shao Z."/>
            <person name="Alain K."/>
            <person name="Jebbar M."/>
        </authorList>
    </citation>
    <scope>NUCLEOTIDE SEQUENCE</scope>
    <source>
        <strain evidence="1">JCM 32048</strain>
    </source>
</reference>
<dbReference type="RefSeq" id="WP_133123508.1">
    <property type="nucleotide sequence ID" value="NZ_BPQJ01000058.1"/>
</dbReference>
<accession>A0AA37M8M0</accession>
<gene>
    <name evidence="1" type="ORF">MPEAHAMD_6433</name>
</gene>
<keyword evidence="2" id="KW-1185">Reference proteome</keyword>
<organism evidence="1 2">
    <name type="scientific">Methylobacterium frigidaeris</name>
    <dbReference type="NCBI Taxonomy" id="2038277"/>
    <lineage>
        <taxon>Bacteria</taxon>
        <taxon>Pseudomonadati</taxon>
        <taxon>Pseudomonadota</taxon>
        <taxon>Alphaproteobacteria</taxon>
        <taxon>Hyphomicrobiales</taxon>
        <taxon>Methylobacteriaceae</taxon>
        <taxon>Methylobacterium</taxon>
    </lineage>
</organism>
<comment type="caution">
    <text evidence="1">The sequence shown here is derived from an EMBL/GenBank/DDBJ whole genome shotgun (WGS) entry which is preliminary data.</text>
</comment>
<reference evidence="1" key="2">
    <citation type="submission" date="2021-08" db="EMBL/GenBank/DDBJ databases">
        <authorList>
            <person name="Tani A."/>
            <person name="Ola A."/>
            <person name="Ogura Y."/>
            <person name="Katsura K."/>
            <person name="Hayashi T."/>
        </authorList>
    </citation>
    <scope>NUCLEOTIDE SEQUENCE</scope>
    <source>
        <strain evidence="1">JCM 32048</strain>
    </source>
</reference>